<protein>
    <submittedName>
        <fullName evidence="2">Putative integral membrane protein</fullName>
    </submittedName>
</protein>
<dbReference type="OrthoDB" id="9895589at2"/>
<evidence type="ECO:0000256" key="1">
    <source>
        <dbReference type="SAM" id="Phobius"/>
    </source>
</evidence>
<feature type="transmembrane region" description="Helical" evidence="1">
    <location>
        <begin position="196"/>
        <end position="213"/>
    </location>
</feature>
<keyword evidence="1" id="KW-1133">Transmembrane helix</keyword>
<feature type="transmembrane region" description="Helical" evidence="1">
    <location>
        <begin position="30"/>
        <end position="51"/>
    </location>
</feature>
<feature type="transmembrane region" description="Helical" evidence="1">
    <location>
        <begin position="154"/>
        <end position="175"/>
    </location>
</feature>
<keyword evidence="1" id="KW-0812">Transmembrane</keyword>
<dbReference type="KEGG" id="pbp:STSP1_01787"/>
<evidence type="ECO:0000313" key="3">
    <source>
        <dbReference type="Proteomes" id="UP000193334"/>
    </source>
</evidence>
<dbReference type="EMBL" id="CP021023">
    <property type="protein sequence ID" value="ARN57381.1"/>
    <property type="molecule type" value="Genomic_DNA"/>
</dbReference>
<dbReference type="AlphaFoldDB" id="A0A1W6LNQ8"/>
<name>A0A1W6LNQ8_9BACT</name>
<proteinExistence type="predicted"/>
<gene>
    <name evidence="2" type="ORF">STSP1_01787</name>
</gene>
<keyword evidence="3" id="KW-1185">Reference proteome</keyword>
<organism evidence="2 3">
    <name type="scientific">Sedimentisphaera salicampi</name>
    <dbReference type="NCBI Taxonomy" id="1941349"/>
    <lineage>
        <taxon>Bacteria</taxon>
        <taxon>Pseudomonadati</taxon>
        <taxon>Planctomycetota</taxon>
        <taxon>Phycisphaerae</taxon>
        <taxon>Sedimentisphaerales</taxon>
        <taxon>Sedimentisphaeraceae</taxon>
        <taxon>Sedimentisphaera</taxon>
    </lineage>
</organism>
<reference evidence="3" key="1">
    <citation type="submission" date="2017-04" db="EMBL/GenBank/DDBJ databases">
        <title>Comparative genomics and description of representatives of a novel lineage of planctomycetes thriving in anoxic sediments.</title>
        <authorList>
            <person name="Spring S."/>
            <person name="Bunk B."/>
            <person name="Sproer C."/>
        </authorList>
    </citation>
    <scope>NUCLEOTIDE SEQUENCE [LARGE SCALE GENOMIC DNA]</scope>
    <source>
        <strain evidence="3">ST-PulAB-D4</strain>
    </source>
</reference>
<feature type="transmembrane region" description="Helical" evidence="1">
    <location>
        <begin position="219"/>
        <end position="236"/>
    </location>
</feature>
<feature type="transmembrane region" description="Helical" evidence="1">
    <location>
        <begin position="117"/>
        <end position="148"/>
    </location>
</feature>
<keyword evidence="1" id="KW-0472">Membrane</keyword>
<accession>A0A1W6LNQ8</accession>
<feature type="transmembrane region" description="Helical" evidence="1">
    <location>
        <begin position="71"/>
        <end position="96"/>
    </location>
</feature>
<evidence type="ECO:0000313" key="2">
    <source>
        <dbReference type="EMBL" id="ARN57381.1"/>
    </source>
</evidence>
<dbReference type="Proteomes" id="UP000193334">
    <property type="component" value="Chromosome"/>
</dbReference>
<sequence length="248" mass="27480">MDDGKKLNYFELLNKAYDFYKANWQALLKYGAIFFIIMTLAQVPIVVYLFSQGYGEQTDLIKFFNKLSPNSLGVIFMLSVVTQLIAVCLITGLIRVAGAMLEEKEHSASMLTNCSDCFWRILGCYFAMHIAALVPVFAAGVLGLAAIAGGTGTVAAFGVSAYLVMRMIFALFFIAETKMTVRESVLSSLAMTGSEHGLMLKLILTVFAAFLLTLYTYGFATVIVMPFMVCVFTFVFRKLKEIKTKKPE</sequence>
<dbReference type="RefSeq" id="WP_085756022.1">
    <property type="nucleotide sequence ID" value="NZ_CP021023.1"/>
</dbReference>